<organism evidence="4 5">
    <name type="scientific">Talaromyces proteolyticus</name>
    <dbReference type="NCBI Taxonomy" id="1131652"/>
    <lineage>
        <taxon>Eukaryota</taxon>
        <taxon>Fungi</taxon>
        <taxon>Dikarya</taxon>
        <taxon>Ascomycota</taxon>
        <taxon>Pezizomycotina</taxon>
        <taxon>Eurotiomycetes</taxon>
        <taxon>Eurotiomycetidae</taxon>
        <taxon>Eurotiales</taxon>
        <taxon>Trichocomaceae</taxon>
        <taxon>Talaromyces</taxon>
        <taxon>Talaromyces sect. Bacilispori</taxon>
    </lineage>
</organism>
<dbReference type="RefSeq" id="XP_046076639.1">
    <property type="nucleotide sequence ID" value="XM_046210525.1"/>
</dbReference>
<keyword evidence="5" id="KW-1185">Reference proteome</keyword>
<proteinExistence type="inferred from homology"/>
<accession>A0AAD4L0X9</accession>
<evidence type="ECO:0000256" key="1">
    <source>
        <dbReference type="ARBA" id="ARBA00010928"/>
    </source>
</evidence>
<dbReference type="PANTHER" id="PTHR42840:SF5">
    <property type="entry name" value="NAD(P)-BINDING ROSSMANN-FOLD SUPERFAMILY PROTEIN"/>
    <property type="match status" value="1"/>
</dbReference>
<dbReference type="GO" id="GO:0000166">
    <property type="term" value="F:nucleotide binding"/>
    <property type="evidence" value="ECO:0007669"/>
    <property type="project" value="InterPro"/>
</dbReference>
<gene>
    <name evidence="4" type="ORF">BGW36DRAFT_287691</name>
</gene>
<comment type="similarity">
    <text evidence="1">Belongs to the Gfo/Idh/MocA family.</text>
</comment>
<dbReference type="GeneID" id="70240812"/>
<evidence type="ECO:0000259" key="3">
    <source>
        <dbReference type="Pfam" id="PF22725"/>
    </source>
</evidence>
<dbReference type="GO" id="GO:0016491">
    <property type="term" value="F:oxidoreductase activity"/>
    <property type="evidence" value="ECO:0007669"/>
    <property type="project" value="TreeGrafter"/>
</dbReference>
<dbReference type="EMBL" id="JAJTJA010000002">
    <property type="protein sequence ID" value="KAH8703621.1"/>
    <property type="molecule type" value="Genomic_DNA"/>
</dbReference>
<dbReference type="InterPro" id="IPR036291">
    <property type="entry name" value="NAD(P)-bd_dom_sf"/>
</dbReference>
<reference evidence="4" key="1">
    <citation type="submission" date="2021-12" db="EMBL/GenBank/DDBJ databases">
        <title>Convergent genome expansion in fungi linked to evolution of root-endophyte symbiosis.</title>
        <authorList>
            <consortium name="DOE Joint Genome Institute"/>
            <person name="Ke Y.-H."/>
            <person name="Bonito G."/>
            <person name="Liao H.-L."/>
            <person name="Looney B."/>
            <person name="Rojas-Flechas A."/>
            <person name="Nash J."/>
            <person name="Hameed K."/>
            <person name="Schadt C."/>
            <person name="Martin F."/>
            <person name="Crous P.W."/>
            <person name="Miettinen O."/>
            <person name="Magnuson J.K."/>
            <person name="Labbe J."/>
            <person name="Jacobson D."/>
            <person name="Doktycz M.J."/>
            <person name="Veneault-Fourrey C."/>
            <person name="Kuo A."/>
            <person name="Mondo S."/>
            <person name="Calhoun S."/>
            <person name="Riley R."/>
            <person name="Ohm R."/>
            <person name="LaButti K."/>
            <person name="Andreopoulos B."/>
            <person name="Pangilinan J."/>
            <person name="Nolan M."/>
            <person name="Tritt A."/>
            <person name="Clum A."/>
            <person name="Lipzen A."/>
            <person name="Daum C."/>
            <person name="Barry K."/>
            <person name="Grigoriev I.V."/>
            <person name="Vilgalys R."/>
        </authorList>
    </citation>
    <scope>NUCLEOTIDE SEQUENCE</scope>
    <source>
        <strain evidence="4">PMI_201</strain>
    </source>
</reference>
<dbReference type="Gene3D" id="3.30.360.10">
    <property type="entry name" value="Dihydrodipicolinate Reductase, domain 2"/>
    <property type="match status" value="1"/>
</dbReference>
<evidence type="ECO:0000259" key="2">
    <source>
        <dbReference type="Pfam" id="PF01408"/>
    </source>
</evidence>
<dbReference type="SUPFAM" id="SSF51735">
    <property type="entry name" value="NAD(P)-binding Rossmann-fold domains"/>
    <property type="match status" value="1"/>
</dbReference>
<dbReference type="Pfam" id="PF22725">
    <property type="entry name" value="GFO_IDH_MocA_C3"/>
    <property type="match status" value="1"/>
</dbReference>
<evidence type="ECO:0000313" key="4">
    <source>
        <dbReference type="EMBL" id="KAH8703621.1"/>
    </source>
</evidence>
<protein>
    <submittedName>
        <fullName evidence="4">NAD-binding Rossmann fold oxidoreductase</fullName>
    </submittedName>
</protein>
<dbReference type="InterPro" id="IPR000683">
    <property type="entry name" value="Gfo/Idh/MocA-like_OxRdtase_N"/>
</dbReference>
<feature type="domain" description="Gfo/Idh/MocA-like oxidoreductase N-terminal" evidence="2">
    <location>
        <begin position="2"/>
        <end position="126"/>
    </location>
</feature>
<dbReference type="GO" id="GO:0006740">
    <property type="term" value="P:NADPH regeneration"/>
    <property type="evidence" value="ECO:0007669"/>
    <property type="project" value="TreeGrafter"/>
</dbReference>
<name>A0AAD4L0X9_9EURO</name>
<dbReference type="PANTHER" id="PTHR42840">
    <property type="entry name" value="NAD(P)-BINDING ROSSMANN-FOLD SUPERFAMILY PROTEIN-RELATED"/>
    <property type="match status" value="1"/>
</dbReference>
<evidence type="ECO:0000313" key="5">
    <source>
        <dbReference type="Proteomes" id="UP001201262"/>
    </source>
</evidence>
<dbReference type="AlphaFoldDB" id="A0AAD4L0X9"/>
<dbReference type="SUPFAM" id="SSF55347">
    <property type="entry name" value="Glyceraldehyde-3-phosphate dehydrogenase-like, C-terminal domain"/>
    <property type="match status" value="1"/>
</dbReference>
<dbReference type="InterPro" id="IPR055170">
    <property type="entry name" value="GFO_IDH_MocA-like_dom"/>
</dbReference>
<feature type="domain" description="GFO/IDH/MocA-like oxidoreductase" evidence="3">
    <location>
        <begin position="149"/>
        <end position="271"/>
    </location>
</feature>
<dbReference type="Pfam" id="PF01408">
    <property type="entry name" value="GFO_IDH_MocA"/>
    <property type="match status" value="1"/>
</dbReference>
<dbReference type="Proteomes" id="UP001201262">
    <property type="component" value="Unassembled WGS sequence"/>
</dbReference>
<dbReference type="GO" id="GO:0005737">
    <property type="term" value="C:cytoplasm"/>
    <property type="evidence" value="ECO:0007669"/>
    <property type="project" value="TreeGrafter"/>
</dbReference>
<sequence length="349" mass="37211">MFGVALLGAGLYPKEAYLPALHAISVSLVAVYSKSLNTASEAVEEAKKLSGLVSPSIGVYSNEQGGDGDVDDLLKRDDVKVVIVSLPTLVQPSIVLKALEAGKHVLMEKPMAKNIAASKALLDEYEAKYQPKGLVLAVAEQFRYDAGHEKARQIIASGGIGTLATVHARIWNLVNPGNKWYETEWRKKPEYMGGFLLDGGVHFIAFIRYVAGEEIVETASFARQTLDHLPPLDTVQAVLKFESGALGTLSMSFASVKNDYSYVFIGSTGSLTVTGEAGGTRLVVEDATGGVVSDQVIAGTDTYKELFSSFIRSTESGNEDPRGSPKQAIADVAVVENICTGGGTIESYL</sequence>
<comment type="caution">
    <text evidence="4">The sequence shown here is derived from an EMBL/GenBank/DDBJ whole genome shotgun (WGS) entry which is preliminary data.</text>
</comment>
<dbReference type="Gene3D" id="3.40.50.720">
    <property type="entry name" value="NAD(P)-binding Rossmann-like Domain"/>
    <property type="match status" value="1"/>
</dbReference>